<comment type="caution">
    <text evidence="1">The sequence shown here is derived from an EMBL/GenBank/DDBJ whole genome shotgun (WGS) entry which is preliminary data.</text>
</comment>
<evidence type="ECO:0000313" key="2">
    <source>
        <dbReference type="Proteomes" id="UP001054945"/>
    </source>
</evidence>
<evidence type="ECO:0000313" key="1">
    <source>
        <dbReference type="EMBL" id="GIY44718.1"/>
    </source>
</evidence>
<accession>A0AAV4TL81</accession>
<proteinExistence type="predicted"/>
<keyword evidence="2" id="KW-1185">Reference proteome</keyword>
<sequence>MQRAKNMPIQIYTESRRKSPGPKVSRYLSITLLIECGYLTSNGDYGTLRKYKLIVTSLWCGQCFLDYIKIHNSREKLSDDYSISEHHCRPGPPFHDMNVPFKMMPCPNRITGMASDLN</sequence>
<dbReference type="EMBL" id="BPLR01011187">
    <property type="protein sequence ID" value="GIY44718.1"/>
    <property type="molecule type" value="Genomic_DNA"/>
</dbReference>
<dbReference type="Proteomes" id="UP001054945">
    <property type="component" value="Unassembled WGS sequence"/>
</dbReference>
<gene>
    <name evidence="1" type="ORF">CEXT_240721</name>
</gene>
<organism evidence="1 2">
    <name type="scientific">Caerostris extrusa</name>
    <name type="common">Bark spider</name>
    <name type="synonym">Caerostris bankana</name>
    <dbReference type="NCBI Taxonomy" id="172846"/>
    <lineage>
        <taxon>Eukaryota</taxon>
        <taxon>Metazoa</taxon>
        <taxon>Ecdysozoa</taxon>
        <taxon>Arthropoda</taxon>
        <taxon>Chelicerata</taxon>
        <taxon>Arachnida</taxon>
        <taxon>Araneae</taxon>
        <taxon>Araneomorphae</taxon>
        <taxon>Entelegynae</taxon>
        <taxon>Araneoidea</taxon>
        <taxon>Araneidae</taxon>
        <taxon>Caerostris</taxon>
    </lineage>
</organism>
<dbReference type="AlphaFoldDB" id="A0AAV4TL81"/>
<protein>
    <submittedName>
        <fullName evidence="1">Uncharacterized protein</fullName>
    </submittedName>
</protein>
<reference evidence="1 2" key="1">
    <citation type="submission" date="2021-06" db="EMBL/GenBank/DDBJ databases">
        <title>Caerostris extrusa draft genome.</title>
        <authorList>
            <person name="Kono N."/>
            <person name="Arakawa K."/>
        </authorList>
    </citation>
    <scope>NUCLEOTIDE SEQUENCE [LARGE SCALE GENOMIC DNA]</scope>
</reference>
<name>A0AAV4TL81_CAEEX</name>